<sequence>MATRKSENTAQTETMNSETPENTAQAETINPEINVASEFDIDPELLDEEFNSPRVPRLTYGIVINDNPAGLFIPEKNLSKAGWIGTPELVELDLAGGKEKGVFLTSAKFIVLGRIEPYIRYKKEESLLKHKADVSLALTAIGWYEENKHLLDKKIMDAVSDHLVMFLSDRNEFLHQRPIRIAFKNVALWSLTDALDEYYSAAELAFSKFTGLRASGKNDRWRSLVVFQCTFKGIKEGEGTEKSYCCKVEKYDQPAIENLQTWFLGSKDKKTAVWELFDMNAAGFALSGISEPTKSALPSDDEVDAPQLPPAKVNLLNKKA</sequence>
<accession>A0ABV4XL05</accession>
<name>A0ABV4XL05_9CYAN</name>
<gene>
    <name evidence="3" type="ORF">ACE1CI_03275</name>
</gene>
<dbReference type="Proteomes" id="UP001576784">
    <property type="component" value="Unassembled WGS sequence"/>
</dbReference>
<evidence type="ECO:0000313" key="3">
    <source>
        <dbReference type="EMBL" id="MFB2891948.1"/>
    </source>
</evidence>
<proteinExistence type="predicted"/>
<dbReference type="InterPro" id="IPR045414">
    <property type="entry name" value="DUF5895"/>
</dbReference>
<organism evidence="3 4">
    <name type="scientific">Floridaenema flaviceps BLCC-F50</name>
    <dbReference type="NCBI Taxonomy" id="3153642"/>
    <lineage>
        <taxon>Bacteria</taxon>
        <taxon>Bacillati</taxon>
        <taxon>Cyanobacteriota</taxon>
        <taxon>Cyanophyceae</taxon>
        <taxon>Oscillatoriophycideae</taxon>
        <taxon>Aerosakkonematales</taxon>
        <taxon>Aerosakkonemataceae</taxon>
        <taxon>Floridanema</taxon>
        <taxon>Floridanema flaviceps</taxon>
    </lineage>
</organism>
<comment type="caution">
    <text evidence="3">The sequence shown here is derived from an EMBL/GenBank/DDBJ whole genome shotgun (WGS) entry which is preliminary data.</text>
</comment>
<feature type="region of interest" description="Disordered" evidence="1">
    <location>
        <begin position="1"/>
        <end position="31"/>
    </location>
</feature>
<keyword evidence="4" id="KW-1185">Reference proteome</keyword>
<evidence type="ECO:0000256" key="1">
    <source>
        <dbReference type="SAM" id="MobiDB-lite"/>
    </source>
</evidence>
<feature type="compositionally biased region" description="Polar residues" evidence="1">
    <location>
        <begin position="8"/>
        <end position="28"/>
    </location>
</feature>
<reference evidence="3 4" key="1">
    <citation type="submission" date="2024-09" db="EMBL/GenBank/DDBJ databases">
        <title>Floridaenema gen nov. (Aerosakkonemataceae, Aerosakkonematales ord. nov., Cyanobacteria) from benthic tropical and subtropical fresh waters, with the description of four new species.</title>
        <authorList>
            <person name="Moretto J.A."/>
            <person name="Berthold D.E."/>
            <person name="Lefler F.W."/>
            <person name="Huang I.-S."/>
            <person name="Laughinghouse H. IV."/>
        </authorList>
    </citation>
    <scope>NUCLEOTIDE SEQUENCE [LARGE SCALE GENOMIC DNA]</scope>
    <source>
        <strain evidence="3 4">BLCC-F50</strain>
    </source>
</reference>
<dbReference type="Pfam" id="PF19247">
    <property type="entry name" value="DUF5895"/>
    <property type="match status" value="1"/>
</dbReference>
<dbReference type="RefSeq" id="WP_413261625.1">
    <property type="nucleotide sequence ID" value="NZ_JBHFNR010000019.1"/>
</dbReference>
<dbReference type="EMBL" id="JBHFNR010000019">
    <property type="protein sequence ID" value="MFB2891948.1"/>
    <property type="molecule type" value="Genomic_DNA"/>
</dbReference>
<evidence type="ECO:0000313" key="4">
    <source>
        <dbReference type="Proteomes" id="UP001576784"/>
    </source>
</evidence>
<evidence type="ECO:0000259" key="2">
    <source>
        <dbReference type="Pfam" id="PF19247"/>
    </source>
</evidence>
<protein>
    <submittedName>
        <fullName evidence="3">DUF5895 domain-containing protein</fullName>
    </submittedName>
</protein>
<feature type="domain" description="DUF5895" evidence="2">
    <location>
        <begin position="44"/>
        <end position="198"/>
    </location>
</feature>